<comment type="caution">
    <text evidence="1">The sequence shown here is derived from an EMBL/GenBank/DDBJ whole genome shotgun (WGS) entry which is preliminary data.</text>
</comment>
<feature type="non-terminal residue" evidence="1">
    <location>
        <position position="56"/>
    </location>
</feature>
<proteinExistence type="predicted"/>
<accession>X1MIL6</accession>
<sequence>TYKRGLKVSRINLNKTGEDQIEYYDTFTSLVICTTESIPDIIESRCILFTMQKNSN</sequence>
<evidence type="ECO:0000313" key="1">
    <source>
        <dbReference type="EMBL" id="GAI31462.1"/>
    </source>
</evidence>
<gene>
    <name evidence="1" type="ORF">S06H3_25157</name>
</gene>
<name>X1MIL6_9ZZZZ</name>
<reference evidence="1" key="1">
    <citation type="journal article" date="2014" name="Front. Microbiol.">
        <title>High frequency of phylogenetically diverse reductive dehalogenase-homologous genes in deep subseafloor sedimentary metagenomes.</title>
        <authorList>
            <person name="Kawai M."/>
            <person name="Futagami T."/>
            <person name="Toyoda A."/>
            <person name="Takaki Y."/>
            <person name="Nishi S."/>
            <person name="Hori S."/>
            <person name="Arai W."/>
            <person name="Tsubouchi T."/>
            <person name="Morono Y."/>
            <person name="Uchiyama I."/>
            <person name="Ito T."/>
            <person name="Fujiyama A."/>
            <person name="Inagaki F."/>
            <person name="Takami H."/>
        </authorList>
    </citation>
    <scope>NUCLEOTIDE SEQUENCE</scope>
    <source>
        <strain evidence="1">Expedition CK06-06</strain>
    </source>
</reference>
<dbReference type="EMBL" id="BARV01014379">
    <property type="protein sequence ID" value="GAI31462.1"/>
    <property type="molecule type" value="Genomic_DNA"/>
</dbReference>
<dbReference type="AlphaFoldDB" id="X1MIL6"/>
<protein>
    <submittedName>
        <fullName evidence="1">Uncharacterized protein</fullName>
    </submittedName>
</protein>
<organism evidence="1">
    <name type="scientific">marine sediment metagenome</name>
    <dbReference type="NCBI Taxonomy" id="412755"/>
    <lineage>
        <taxon>unclassified sequences</taxon>
        <taxon>metagenomes</taxon>
        <taxon>ecological metagenomes</taxon>
    </lineage>
</organism>
<feature type="non-terminal residue" evidence="1">
    <location>
        <position position="1"/>
    </location>
</feature>